<keyword evidence="8 9" id="KW-0711">Selenium</keyword>
<dbReference type="InterPro" id="IPR004536">
    <property type="entry name" value="SPS/SelD"/>
</dbReference>
<dbReference type="InterPro" id="IPR016188">
    <property type="entry name" value="PurM-like_N"/>
</dbReference>
<comment type="subunit">
    <text evidence="9">Homodimer.</text>
</comment>
<dbReference type="PANTHER" id="PTHR10256">
    <property type="entry name" value="SELENIDE, WATER DIKINASE"/>
    <property type="match status" value="1"/>
</dbReference>
<dbReference type="GO" id="GO:0005524">
    <property type="term" value="F:ATP binding"/>
    <property type="evidence" value="ECO:0007669"/>
    <property type="project" value="UniProtKB-UniRule"/>
</dbReference>
<dbReference type="OrthoDB" id="9772934at2"/>
<evidence type="ECO:0000256" key="5">
    <source>
        <dbReference type="ARBA" id="ARBA00022777"/>
    </source>
</evidence>
<dbReference type="NCBIfam" id="TIGR00476">
    <property type="entry name" value="selD"/>
    <property type="match status" value="1"/>
</dbReference>
<dbReference type="SUPFAM" id="SSF56042">
    <property type="entry name" value="PurM C-terminal domain-like"/>
    <property type="match status" value="1"/>
</dbReference>
<dbReference type="InterPro" id="IPR023061">
    <property type="entry name" value="SelD_I"/>
</dbReference>
<evidence type="ECO:0000313" key="13">
    <source>
        <dbReference type="Proteomes" id="UP000197025"/>
    </source>
</evidence>
<feature type="binding site" description="in other chain" evidence="9">
    <location>
        <position position="51"/>
    </location>
    <ligand>
        <name>ATP</name>
        <dbReference type="ChEBI" id="CHEBI:30616"/>
        <note>ligand shared between dimeric partners</note>
    </ligand>
</feature>
<evidence type="ECO:0000256" key="6">
    <source>
        <dbReference type="ARBA" id="ARBA00022840"/>
    </source>
</evidence>
<keyword evidence="3 9" id="KW-0479">Metal-binding</keyword>
<dbReference type="InterPro" id="IPR036676">
    <property type="entry name" value="PurM-like_C_sf"/>
</dbReference>
<feature type="binding site" description="in other chain" evidence="9">
    <location>
        <position position="74"/>
    </location>
    <ligand>
        <name>ATP</name>
        <dbReference type="ChEBI" id="CHEBI:30616"/>
        <note>ligand shared between dimeric partners</note>
    </ligand>
</feature>
<dbReference type="Gene3D" id="3.30.1330.10">
    <property type="entry name" value="PurM-like, N-terminal domain"/>
    <property type="match status" value="1"/>
</dbReference>
<evidence type="ECO:0000259" key="10">
    <source>
        <dbReference type="Pfam" id="PF00586"/>
    </source>
</evidence>
<gene>
    <name evidence="9" type="primary">selD</name>
    <name evidence="12" type="ORF">SAMN02746019_00026000</name>
</gene>
<dbReference type="NCBIfam" id="NF002098">
    <property type="entry name" value="PRK00943.1"/>
    <property type="match status" value="1"/>
</dbReference>
<keyword evidence="2 9" id="KW-0808">Transferase</keyword>
<evidence type="ECO:0000313" key="12">
    <source>
        <dbReference type="EMBL" id="SNB60759.1"/>
    </source>
</evidence>
<keyword evidence="5 9" id="KW-0418">Kinase</keyword>
<dbReference type="InterPro" id="IPR010918">
    <property type="entry name" value="PurM-like_C_dom"/>
</dbReference>
<evidence type="ECO:0000256" key="9">
    <source>
        <dbReference type="HAMAP-Rule" id="MF_00625"/>
    </source>
</evidence>
<dbReference type="GO" id="GO:0005737">
    <property type="term" value="C:cytoplasm"/>
    <property type="evidence" value="ECO:0007669"/>
    <property type="project" value="TreeGrafter"/>
</dbReference>
<keyword evidence="6 9" id="KW-0067">ATP-binding</keyword>
<evidence type="ECO:0000256" key="8">
    <source>
        <dbReference type="ARBA" id="ARBA00023266"/>
    </source>
</evidence>
<dbReference type="HAMAP" id="MF_00625">
    <property type="entry name" value="SelD"/>
    <property type="match status" value="1"/>
</dbReference>
<comment type="function">
    <text evidence="9">Synthesizes selenophosphate from selenide and ATP.</text>
</comment>
<evidence type="ECO:0000256" key="2">
    <source>
        <dbReference type="ARBA" id="ARBA00022679"/>
    </source>
</evidence>
<comment type="caution">
    <text evidence="9">Lacks conserved residue(s) required for the propagation of feature annotation.</text>
</comment>
<sequence length="329" mass="35347">MGPEALAHVLRRLHEELPSRPHPAVLVGLEAPDDAAVYQLDEETALVQSVDFFPPVVDDPYAYGAIAAANAMSDIYAMGGEVRFALNLVAFPEGLDPEILVRILKGAAEKVREAGGVVLGGHTVSDREPKFGLAVTGIVHPQRILRKSGARPGDVLVLTKPLGSGVITTALKRDLARPEEVEEAMAWMMRLNKTAARLAVKSNAHAATDVTGFGLLGHAWEMVEASGVGLTLEVGRLPWMRGAQRCAEAEAFAGGLWRNRDFYRPHVALDPSIDERTEALLYDPQTSGGLLLAFAPRDAEAFLARMAEAGEPAWVIGRFEGEPGILVIP</sequence>
<keyword evidence="7 9" id="KW-0460">Magnesium</keyword>
<evidence type="ECO:0000259" key="11">
    <source>
        <dbReference type="Pfam" id="PF02769"/>
    </source>
</evidence>
<dbReference type="GO" id="GO:0016260">
    <property type="term" value="P:selenocysteine biosynthetic process"/>
    <property type="evidence" value="ECO:0007669"/>
    <property type="project" value="InterPro"/>
</dbReference>
<comment type="similarity">
    <text evidence="1 9">Belongs to the selenophosphate synthase 1 family. Class I subfamily.</text>
</comment>
<feature type="domain" description="PurM-like C-terminal" evidence="11">
    <location>
        <begin position="151"/>
        <end position="324"/>
    </location>
</feature>
<feature type="binding site" description="in other chain" evidence="9">
    <location>
        <begin position="31"/>
        <end position="33"/>
    </location>
    <ligand>
        <name>ATP</name>
        <dbReference type="ChEBI" id="CHEBI:30616"/>
        <note>ligand shared between dimeric partners</note>
    </ligand>
</feature>
<evidence type="ECO:0000256" key="4">
    <source>
        <dbReference type="ARBA" id="ARBA00022741"/>
    </source>
</evidence>
<dbReference type="PIRSF" id="PIRSF036407">
    <property type="entry name" value="Selenphspht_syn"/>
    <property type="match status" value="1"/>
</dbReference>
<dbReference type="GO" id="GO:0000287">
    <property type="term" value="F:magnesium ion binding"/>
    <property type="evidence" value="ECO:0007669"/>
    <property type="project" value="UniProtKB-UniRule"/>
</dbReference>
<dbReference type="EC" id="2.7.9.3" evidence="9"/>
<dbReference type="CDD" id="cd02195">
    <property type="entry name" value="SelD"/>
    <property type="match status" value="1"/>
</dbReference>
<evidence type="ECO:0000256" key="7">
    <source>
        <dbReference type="ARBA" id="ARBA00022842"/>
    </source>
</evidence>
<comment type="cofactor">
    <cofactor evidence="9">
        <name>Mg(2+)</name>
        <dbReference type="ChEBI" id="CHEBI:18420"/>
    </cofactor>
    <text evidence="9">Binds 1 Mg(2+) ion per monomer.</text>
</comment>
<evidence type="ECO:0000256" key="1">
    <source>
        <dbReference type="ARBA" id="ARBA00008026"/>
    </source>
</evidence>
<dbReference type="InterPro" id="IPR036921">
    <property type="entry name" value="PurM-like_N_sf"/>
</dbReference>
<dbReference type="Pfam" id="PF02769">
    <property type="entry name" value="AIRS_C"/>
    <property type="match status" value="1"/>
</dbReference>
<feature type="binding site" evidence="9">
    <location>
        <position position="34"/>
    </location>
    <ligand>
        <name>Mg(2+)</name>
        <dbReference type="ChEBI" id="CHEBI:18420"/>
    </ligand>
</feature>
<dbReference type="Proteomes" id="UP000197025">
    <property type="component" value="Unassembled WGS sequence"/>
</dbReference>
<dbReference type="InParanoid" id="A0A212QN14"/>
<comment type="catalytic activity">
    <reaction evidence="9">
        <text>hydrogenselenide + ATP + H2O = selenophosphate + AMP + phosphate + 2 H(+)</text>
        <dbReference type="Rhea" id="RHEA:18737"/>
        <dbReference type="ChEBI" id="CHEBI:15377"/>
        <dbReference type="ChEBI" id="CHEBI:15378"/>
        <dbReference type="ChEBI" id="CHEBI:16144"/>
        <dbReference type="ChEBI" id="CHEBI:29317"/>
        <dbReference type="ChEBI" id="CHEBI:30616"/>
        <dbReference type="ChEBI" id="CHEBI:43474"/>
        <dbReference type="ChEBI" id="CHEBI:456215"/>
        <dbReference type="EC" id="2.7.9.3"/>
    </reaction>
</comment>
<organism evidence="12 13">
    <name type="scientific">Thermoflexus hugenholtzii JAD2</name>
    <dbReference type="NCBI Taxonomy" id="877466"/>
    <lineage>
        <taxon>Bacteria</taxon>
        <taxon>Bacillati</taxon>
        <taxon>Chloroflexota</taxon>
        <taxon>Thermoflexia</taxon>
        <taxon>Thermoflexales</taxon>
        <taxon>Thermoflexaceae</taxon>
        <taxon>Thermoflexus</taxon>
    </lineage>
</organism>
<keyword evidence="4 9" id="KW-0547">Nucleotide-binding</keyword>
<dbReference type="SUPFAM" id="SSF55326">
    <property type="entry name" value="PurM N-terminal domain-like"/>
    <property type="match status" value="1"/>
</dbReference>
<keyword evidence="13" id="KW-1185">Reference proteome</keyword>
<dbReference type="Gene3D" id="3.90.650.10">
    <property type="entry name" value="PurM-like C-terminal domain"/>
    <property type="match status" value="1"/>
</dbReference>
<dbReference type="PANTHER" id="PTHR10256:SF0">
    <property type="entry name" value="INACTIVE SELENIDE, WATER DIKINASE-LIKE PROTEIN-RELATED"/>
    <property type="match status" value="1"/>
</dbReference>
<accession>A0A212QN14</accession>
<dbReference type="EMBL" id="FYEK01000012">
    <property type="protein sequence ID" value="SNB60759.1"/>
    <property type="molecule type" value="Genomic_DNA"/>
</dbReference>
<feature type="binding site" evidence="9">
    <location>
        <position position="74"/>
    </location>
    <ligand>
        <name>Mg(2+)</name>
        <dbReference type="ChEBI" id="CHEBI:18420"/>
    </ligand>
</feature>
<reference evidence="13" key="1">
    <citation type="submission" date="2017-06" db="EMBL/GenBank/DDBJ databases">
        <authorList>
            <person name="Varghese N."/>
            <person name="Submissions S."/>
        </authorList>
    </citation>
    <scope>NUCLEOTIDE SEQUENCE [LARGE SCALE GENOMIC DNA]</scope>
    <source>
        <strain evidence="13">JAD2</strain>
    </source>
</reference>
<protein>
    <recommendedName>
        <fullName evidence="9">Selenide, water dikinase</fullName>
        <ecNumber evidence="9">2.7.9.3</ecNumber>
    </recommendedName>
    <alternativeName>
        <fullName evidence="9">Selenium donor protein</fullName>
    </alternativeName>
    <alternativeName>
        <fullName evidence="9">Selenophosphate synthase</fullName>
    </alternativeName>
</protein>
<feature type="binding site" evidence="9">
    <location>
        <position position="209"/>
    </location>
    <ligand>
        <name>Mg(2+)</name>
        <dbReference type="ChEBI" id="CHEBI:18420"/>
    </ligand>
</feature>
<evidence type="ECO:0000256" key="3">
    <source>
        <dbReference type="ARBA" id="ARBA00022723"/>
    </source>
</evidence>
<name>A0A212QN14_9CHLR</name>
<dbReference type="FunFam" id="3.90.650.10:FF:000004">
    <property type="entry name" value="Selenide, water dikinase"/>
    <property type="match status" value="1"/>
</dbReference>
<dbReference type="GO" id="GO:0004756">
    <property type="term" value="F:selenide, water dikinase activity"/>
    <property type="evidence" value="ECO:0007669"/>
    <property type="project" value="UniProtKB-UniRule"/>
</dbReference>
<dbReference type="AlphaFoldDB" id="A0A212QN14"/>
<feature type="binding site" evidence="9">
    <location>
        <begin position="121"/>
        <end position="123"/>
    </location>
    <ligand>
        <name>ATP</name>
        <dbReference type="ChEBI" id="CHEBI:30616"/>
        <note>ligand shared between dimeric partners</note>
    </ligand>
</feature>
<feature type="domain" description="PurM-like N-terminal" evidence="10">
    <location>
        <begin position="33"/>
        <end position="139"/>
    </location>
</feature>
<proteinExistence type="inferred from homology"/>
<dbReference type="Pfam" id="PF00586">
    <property type="entry name" value="AIRS"/>
    <property type="match status" value="1"/>
</dbReference>